<keyword evidence="10 11" id="KW-0670">Pyruvate</keyword>
<dbReference type="NCBIfam" id="NF003678">
    <property type="entry name" value="PRK05305.1-2"/>
    <property type="match status" value="1"/>
</dbReference>
<dbReference type="Pfam" id="PF02666">
    <property type="entry name" value="PS_Dcarbxylase"/>
    <property type="match status" value="1"/>
</dbReference>
<evidence type="ECO:0000256" key="5">
    <source>
        <dbReference type="ARBA" id="ARBA00023136"/>
    </source>
</evidence>
<evidence type="ECO:0000256" key="4">
    <source>
        <dbReference type="ARBA" id="ARBA00023098"/>
    </source>
</evidence>
<feature type="site" description="Cleavage (non-hydrolytic); by autocatalysis" evidence="11">
    <location>
        <begin position="189"/>
        <end position="190"/>
    </location>
</feature>
<evidence type="ECO:0000256" key="6">
    <source>
        <dbReference type="ARBA" id="ARBA00023145"/>
    </source>
</evidence>
<keyword evidence="7 11" id="KW-0594">Phospholipid biosynthesis</keyword>
<comment type="PTM">
    <text evidence="11">Is synthesized initially as an inactive proenzyme. Formation of the active enzyme involves a self-maturation process in which the active site pyruvoyl group is generated from an internal serine residue via an autocatalytic post-translational modification. Two non-identical subunits are generated from the proenzyme in this reaction, and the pyruvate is formed at the N-terminus of the alpha chain, which is derived from the carboxyl end of the proenzyme. The post-translation cleavage follows an unusual pathway, termed non-hydrolytic serinolysis, in which the side chain hydroxyl group of the serine supplies its oxygen atom to form the C-terminus of the beta chain, while the remainder of the serine residue undergoes an oxidative deamination to produce ammonia and the pyruvoyl prosthetic group on the alpha chain.</text>
</comment>
<evidence type="ECO:0000256" key="3">
    <source>
        <dbReference type="ARBA" id="ARBA00022793"/>
    </source>
</evidence>
<dbReference type="Proteomes" id="UP000035444">
    <property type="component" value="Unassembled WGS sequence"/>
</dbReference>
<feature type="chain" id="PRO_5023331420" description="Phosphatidylserine decarboxylase beta chain" evidence="11">
    <location>
        <begin position="1"/>
        <end position="189"/>
    </location>
</feature>
<dbReference type="HAMAP" id="MF_00664">
    <property type="entry name" value="PS_decarb_PSD_A"/>
    <property type="match status" value="1"/>
</dbReference>
<dbReference type="OrthoDB" id="9790893at2"/>
<evidence type="ECO:0000256" key="12">
    <source>
        <dbReference type="SAM" id="Phobius"/>
    </source>
</evidence>
<comment type="cofactor">
    <cofactor evidence="11">
        <name>pyruvate</name>
        <dbReference type="ChEBI" id="CHEBI:15361"/>
    </cofactor>
    <text evidence="11">Binds 1 pyruvoyl group covalently per subunit.</text>
</comment>
<evidence type="ECO:0000256" key="10">
    <source>
        <dbReference type="ARBA" id="ARBA00023317"/>
    </source>
</evidence>
<keyword evidence="3 11" id="KW-0210">Decarboxylase</keyword>
<keyword evidence="2 11" id="KW-0444">Lipid biosynthesis</keyword>
<dbReference type="RefSeq" id="WP_047764805.1">
    <property type="nucleotide sequence ID" value="NZ_LAQL01000008.1"/>
</dbReference>
<organism evidence="13 14">
    <name type="scientific">Kiloniella spongiae</name>
    <dbReference type="NCBI Taxonomy" id="1489064"/>
    <lineage>
        <taxon>Bacteria</taxon>
        <taxon>Pseudomonadati</taxon>
        <taxon>Pseudomonadota</taxon>
        <taxon>Alphaproteobacteria</taxon>
        <taxon>Rhodospirillales</taxon>
        <taxon>Kiloniellaceae</taxon>
        <taxon>Kiloniella</taxon>
    </lineage>
</organism>
<reference evidence="13 14" key="1">
    <citation type="submission" date="2015-03" db="EMBL/GenBank/DDBJ databases">
        <title>Genome Sequence of Kiloniella spongiae MEBiC09566, isolated from a marine sponge.</title>
        <authorList>
            <person name="Shao Z."/>
            <person name="Wang L."/>
            <person name="Li X."/>
        </authorList>
    </citation>
    <scope>NUCLEOTIDE SEQUENCE [LARGE SCALE GENOMIC DNA]</scope>
    <source>
        <strain evidence="13 14">MEBiC09566</strain>
    </source>
</reference>
<protein>
    <recommendedName>
        <fullName evidence="11">Phosphatidylserine decarboxylase proenzyme</fullName>
        <ecNumber evidence="11">4.1.1.65</ecNumber>
    </recommendedName>
    <component>
        <recommendedName>
            <fullName evidence="11">Phosphatidylserine decarboxylase alpha chain</fullName>
        </recommendedName>
    </component>
    <component>
        <recommendedName>
            <fullName evidence="11">Phosphatidylserine decarboxylase beta chain</fullName>
        </recommendedName>
    </component>
</protein>
<feature type="active site" description="Schiff-base intermediate with substrate; via pyruvic acid" evidence="11">
    <location>
        <position position="190"/>
    </location>
</feature>
<feature type="transmembrane region" description="Helical" evidence="12">
    <location>
        <begin position="20"/>
        <end position="53"/>
    </location>
</feature>
<evidence type="ECO:0000313" key="13">
    <source>
        <dbReference type="EMBL" id="KLN60274.1"/>
    </source>
</evidence>
<dbReference type="PANTHER" id="PTHR35809">
    <property type="entry name" value="ARCHAETIDYLSERINE DECARBOXYLASE PROENZYME-RELATED"/>
    <property type="match status" value="1"/>
</dbReference>
<sequence length="232" mass="25255">METAVLKHILVPINKAGWPFVGGALALSVAFALIWKPLAIVGLIIAAFCTYFFRDPERQTPVREGLVVSPADGHVSAVETAVPPAELNMGTEPMMRVSVFLSVFDVHVNRVPTAGKITELAYHHGAFLNAALDKASELNERMSVKMETNDGKEIAFVQIAGLIARRIICNLTLDQEVKTGERFGLIRFGSRTDIYLPDGIAPLVSVGQQMIGGETVIADLLSDETQRETEVR</sequence>
<dbReference type="InterPro" id="IPR033175">
    <property type="entry name" value="PSD-A"/>
</dbReference>
<name>A0A0H2MCH8_9PROT</name>
<dbReference type="UniPathway" id="UPA00558">
    <property type="reaction ID" value="UER00616"/>
</dbReference>
<comment type="function">
    <text evidence="11">Catalyzes the formation of phosphatidylethanolamine (PtdEtn) from phosphatidylserine (PtdSer).</text>
</comment>
<dbReference type="PATRIC" id="fig|1489064.4.peg.4134"/>
<evidence type="ECO:0000256" key="11">
    <source>
        <dbReference type="HAMAP-Rule" id="MF_00664"/>
    </source>
</evidence>
<dbReference type="EC" id="4.1.1.65" evidence="11"/>
<keyword evidence="6 11" id="KW-0865">Zymogen</keyword>
<keyword evidence="9 11" id="KW-1208">Phospholipid metabolism</keyword>
<evidence type="ECO:0000256" key="8">
    <source>
        <dbReference type="ARBA" id="ARBA00023239"/>
    </source>
</evidence>
<comment type="similarity">
    <text evidence="11">Belongs to the phosphatidylserine decarboxylase family. PSD-A subfamily.</text>
</comment>
<comment type="subcellular location">
    <subcellularLocation>
        <location evidence="11">Cell membrane</location>
        <topology evidence="11">Peripheral membrane protein</topology>
    </subcellularLocation>
</comment>
<feature type="chain" id="PRO_5023331419" description="Phosphatidylserine decarboxylase alpha chain" evidence="11">
    <location>
        <begin position="190"/>
        <end position="232"/>
    </location>
</feature>
<dbReference type="InterPro" id="IPR003817">
    <property type="entry name" value="PS_Dcarbxylase"/>
</dbReference>
<evidence type="ECO:0000256" key="2">
    <source>
        <dbReference type="ARBA" id="ARBA00022516"/>
    </source>
</evidence>
<keyword evidence="8 11" id="KW-0456">Lyase</keyword>
<evidence type="ECO:0000256" key="1">
    <source>
        <dbReference type="ARBA" id="ARBA00022475"/>
    </source>
</evidence>
<comment type="catalytic activity">
    <reaction evidence="11">
        <text>a 1,2-diacyl-sn-glycero-3-phospho-L-serine + H(+) = a 1,2-diacyl-sn-glycero-3-phosphoethanolamine + CO2</text>
        <dbReference type="Rhea" id="RHEA:20828"/>
        <dbReference type="ChEBI" id="CHEBI:15378"/>
        <dbReference type="ChEBI" id="CHEBI:16526"/>
        <dbReference type="ChEBI" id="CHEBI:57262"/>
        <dbReference type="ChEBI" id="CHEBI:64612"/>
        <dbReference type="EC" id="4.1.1.65"/>
    </reaction>
</comment>
<evidence type="ECO:0000313" key="14">
    <source>
        <dbReference type="Proteomes" id="UP000035444"/>
    </source>
</evidence>
<evidence type="ECO:0000256" key="9">
    <source>
        <dbReference type="ARBA" id="ARBA00023264"/>
    </source>
</evidence>
<comment type="pathway">
    <text evidence="11">Phospholipid metabolism; phosphatidylethanolamine biosynthesis; phosphatidylethanolamine from CDP-diacylglycerol: step 2/2.</text>
</comment>
<gene>
    <name evidence="11" type="primary">psd</name>
    <name evidence="13" type="ORF">WH96_13945</name>
</gene>
<keyword evidence="5 11" id="KW-0472">Membrane</keyword>
<accession>A0A0H2MCH8</accession>
<comment type="caution">
    <text evidence="13">The sequence shown here is derived from an EMBL/GenBank/DDBJ whole genome shotgun (WGS) entry which is preliminary data.</text>
</comment>
<dbReference type="EMBL" id="LAQL01000008">
    <property type="protein sequence ID" value="KLN60274.1"/>
    <property type="molecule type" value="Genomic_DNA"/>
</dbReference>
<keyword evidence="12" id="KW-1133">Transmembrane helix</keyword>
<keyword evidence="14" id="KW-1185">Reference proteome</keyword>
<feature type="modified residue" description="Pyruvic acid (Ser); by autocatalysis" evidence="11">
    <location>
        <position position="190"/>
    </location>
</feature>
<comment type="subunit">
    <text evidence="11">Heterodimer of a large membrane-associated beta subunit and a small pyruvoyl-containing alpha subunit.</text>
</comment>
<dbReference type="STRING" id="1489064.WH96_13945"/>
<dbReference type="GO" id="GO:0006646">
    <property type="term" value="P:phosphatidylethanolamine biosynthetic process"/>
    <property type="evidence" value="ECO:0007669"/>
    <property type="project" value="UniProtKB-UniRule"/>
</dbReference>
<keyword evidence="4 11" id="KW-0443">Lipid metabolism</keyword>
<dbReference type="NCBIfam" id="NF003679">
    <property type="entry name" value="PRK05305.1-3"/>
    <property type="match status" value="1"/>
</dbReference>
<keyword evidence="12" id="KW-0812">Transmembrane</keyword>
<dbReference type="AlphaFoldDB" id="A0A0H2MCH8"/>
<dbReference type="NCBIfam" id="NF003677">
    <property type="entry name" value="PRK05305.1-1"/>
    <property type="match status" value="1"/>
</dbReference>
<evidence type="ECO:0000256" key="7">
    <source>
        <dbReference type="ARBA" id="ARBA00023209"/>
    </source>
</evidence>
<dbReference type="PANTHER" id="PTHR35809:SF1">
    <property type="entry name" value="ARCHAETIDYLSERINE DECARBOXYLASE PROENZYME-RELATED"/>
    <property type="match status" value="1"/>
</dbReference>
<dbReference type="GO" id="GO:0005886">
    <property type="term" value="C:plasma membrane"/>
    <property type="evidence" value="ECO:0007669"/>
    <property type="project" value="UniProtKB-SubCell"/>
</dbReference>
<keyword evidence="1 11" id="KW-1003">Cell membrane</keyword>
<dbReference type="GO" id="GO:0004609">
    <property type="term" value="F:phosphatidylserine decarboxylase activity"/>
    <property type="evidence" value="ECO:0007669"/>
    <property type="project" value="UniProtKB-UniRule"/>
</dbReference>
<proteinExistence type="inferred from homology"/>
<dbReference type="NCBIfam" id="NF003685">
    <property type="entry name" value="PRK05305.2-5"/>
    <property type="match status" value="1"/>
</dbReference>